<feature type="DNA-binding region" description="OmpR/PhoB-type" evidence="7">
    <location>
        <begin position="169"/>
        <end position="268"/>
    </location>
</feature>
<organism evidence="11 12">
    <name type="scientific">Nocardioides nanhaiensis</name>
    <dbReference type="NCBI Taxonomy" id="1476871"/>
    <lineage>
        <taxon>Bacteria</taxon>
        <taxon>Bacillati</taxon>
        <taxon>Actinomycetota</taxon>
        <taxon>Actinomycetes</taxon>
        <taxon>Propionibacteriales</taxon>
        <taxon>Nocardioidaceae</taxon>
        <taxon>Nocardioides</taxon>
    </lineage>
</organism>
<feature type="domain" description="Response regulatory" evidence="9">
    <location>
        <begin position="19"/>
        <end position="132"/>
    </location>
</feature>
<dbReference type="SMART" id="SM00862">
    <property type="entry name" value="Trans_reg_C"/>
    <property type="match status" value="1"/>
</dbReference>
<dbReference type="InterPro" id="IPR036388">
    <property type="entry name" value="WH-like_DNA-bd_sf"/>
</dbReference>
<dbReference type="SUPFAM" id="SSF52172">
    <property type="entry name" value="CheY-like"/>
    <property type="match status" value="1"/>
</dbReference>
<evidence type="ECO:0000256" key="1">
    <source>
        <dbReference type="ARBA" id="ARBA00022553"/>
    </source>
</evidence>
<dbReference type="InterPro" id="IPR001867">
    <property type="entry name" value="OmpR/PhoB-type_DNA-bd"/>
</dbReference>
<evidence type="ECO:0000256" key="8">
    <source>
        <dbReference type="SAM" id="MobiDB-lite"/>
    </source>
</evidence>
<dbReference type="Gene3D" id="1.10.10.10">
    <property type="entry name" value="Winged helix-like DNA-binding domain superfamily/Winged helix DNA-binding domain"/>
    <property type="match status" value="1"/>
</dbReference>
<dbReference type="Gene3D" id="3.40.50.2300">
    <property type="match status" value="1"/>
</dbReference>
<evidence type="ECO:0000313" key="11">
    <source>
        <dbReference type="EMBL" id="GAA4689159.1"/>
    </source>
</evidence>
<dbReference type="InterPro" id="IPR011006">
    <property type="entry name" value="CheY-like_superfamily"/>
</dbReference>
<dbReference type="Pfam" id="PF00486">
    <property type="entry name" value="Trans_reg_C"/>
    <property type="match status" value="1"/>
</dbReference>
<dbReference type="InterPro" id="IPR016032">
    <property type="entry name" value="Sig_transdc_resp-reg_C-effctor"/>
</dbReference>
<evidence type="ECO:0000259" key="10">
    <source>
        <dbReference type="PROSITE" id="PS51755"/>
    </source>
</evidence>
<feature type="domain" description="OmpR/PhoB-type" evidence="10">
    <location>
        <begin position="169"/>
        <end position="268"/>
    </location>
</feature>
<keyword evidence="5" id="KW-0804">Transcription</keyword>
<dbReference type="PROSITE" id="PS50110">
    <property type="entry name" value="RESPONSE_REGULATORY"/>
    <property type="match status" value="1"/>
</dbReference>
<dbReference type="CDD" id="cd00383">
    <property type="entry name" value="trans_reg_C"/>
    <property type="match status" value="1"/>
</dbReference>
<reference evidence="12" key="1">
    <citation type="journal article" date="2019" name="Int. J. Syst. Evol. Microbiol.">
        <title>The Global Catalogue of Microorganisms (GCM) 10K type strain sequencing project: providing services to taxonomists for standard genome sequencing and annotation.</title>
        <authorList>
            <consortium name="The Broad Institute Genomics Platform"/>
            <consortium name="The Broad Institute Genome Sequencing Center for Infectious Disease"/>
            <person name="Wu L."/>
            <person name="Ma J."/>
        </authorList>
    </citation>
    <scope>NUCLEOTIDE SEQUENCE [LARGE SCALE GENOMIC DNA]</scope>
    <source>
        <strain evidence="12">JCM 18127</strain>
    </source>
</reference>
<protein>
    <submittedName>
        <fullName evidence="11">Response regulator transcription factor</fullName>
    </submittedName>
</protein>
<keyword evidence="4 7" id="KW-0238">DNA-binding</keyword>
<dbReference type="SMART" id="SM00448">
    <property type="entry name" value="REC"/>
    <property type="match status" value="1"/>
</dbReference>
<dbReference type="PANTHER" id="PTHR48111:SF1">
    <property type="entry name" value="TWO-COMPONENT RESPONSE REGULATOR ORR33"/>
    <property type="match status" value="1"/>
</dbReference>
<proteinExistence type="predicted"/>
<keyword evidence="2" id="KW-0902">Two-component regulatory system</keyword>
<evidence type="ECO:0000256" key="3">
    <source>
        <dbReference type="ARBA" id="ARBA00023015"/>
    </source>
</evidence>
<evidence type="ECO:0000256" key="5">
    <source>
        <dbReference type="ARBA" id="ARBA00023163"/>
    </source>
</evidence>
<dbReference type="Pfam" id="PF00072">
    <property type="entry name" value="Response_reg"/>
    <property type="match status" value="1"/>
</dbReference>
<feature type="region of interest" description="Disordered" evidence="8">
    <location>
        <begin position="148"/>
        <end position="169"/>
    </location>
</feature>
<dbReference type="Gene3D" id="6.10.250.690">
    <property type="match status" value="1"/>
</dbReference>
<evidence type="ECO:0000256" key="7">
    <source>
        <dbReference type="PROSITE-ProRule" id="PRU01091"/>
    </source>
</evidence>
<name>A0ABP8WGA5_9ACTN</name>
<feature type="modified residue" description="4-aspartylphosphate" evidence="6">
    <location>
        <position position="68"/>
    </location>
</feature>
<dbReference type="PANTHER" id="PTHR48111">
    <property type="entry name" value="REGULATOR OF RPOS"/>
    <property type="match status" value="1"/>
</dbReference>
<evidence type="ECO:0000259" key="9">
    <source>
        <dbReference type="PROSITE" id="PS50110"/>
    </source>
</evidence>
<evidence type="ECO:0000256" key="6">
    <source>
        <dbReference type="PROSITE-ProRule" id="PRU00169"/>
    </source>
</evidence>
<dbReference type="SUPFAM" id="SSF46894">
    <property type="entry name" value="C-terminal effector domain of the bipartite response regulators"/>
    <property type="match status" value="1"/>
</dbReference>
<dbReference type="PROSITE" id="PS51755">
    <property type="entry name" value="OMPR_PHOB"/>
    <property type="match status" value="1"/>
</dbReference>
<dbReference type="InterPro" id="IPR039420">
    <property type="entry name" value="WalR-like"/>
</dbReference>
<evidence type="ECO:0000256" key="4">
    <source>
        <dbReference type="ARBA" id="ARBA00023125"/>
    </source>
</evidence>
<dbReference type="EMBL" id="BAABIM010000003">
    <property type="protein sequence ID" value="GAA4689159.1"/>
    <property type="molecule type" value="Genomic_DNA"/>
</dbReference>
<dbReference type="Proteomes" id="UP001500621">
    <property type="component" value="Unassembled WGS sequence"/>
</dbReference>
<evidence type="ECO:0000256" key="2">
    <source>
        <dbReference type="ARBA" id="ARBA00023012"/>
    </source>
</evidence>
<accession>A0ABP8WGA5</accession>
<feature type="compositionally biased region" description="Low complexity" evidence="8">
    <location>
        <begin position="148"/>
        <end position="157"/>
    </location>
</feature>
<dbReference type="InterPro" id="IPR001789">
    <property type="entry name" value="Sig_transdc_resp-reg_receiver"/>
</dbReference>
<sequence length="271" mass="29652">MVPPPPTGTELAAPPDTRRALVVEDDEDVRELIGFALTSQGFEVCSVDSGQAAIDLVCSLDPDLVTLDLGLPGIDGIETCRRIREVTDAYVVMITGRDDEIDRLIGLETGADDYLSKPFNVRELRARVNAMFRRPRRVAEAAPRVVARPTAEVAAPADPAGTAPSPSDHEVLRHHGLVVDVDAREATRDGETLPLTRLEFDLLAQLMRSPARVWSRESLLRAVWDTEWSTDTHLVEVHVGNLRRKLGTSPSGGGYLRTVRGVGYRMETPAS</sequence>
<gene>
    <name evidence="11" type="ORF">GCM10023226_28740</name>
</gene>
<keyword evidence="3" id="KW-0805">Transcription regulation</keyword>
<comment type="caution">
    <text evidence="11">The sequence shown here is derived from an EMBL/GenBank/DDBJ whole genome shotgun (WGS) entry which is preliminary data.</text>
</comment>
<dbReference type="RefSeq" id="WP_345267046.1">
    <property type="nucleotide sequence ID" value="NZ_BAABIM010000003.1"/>
</dbReference>
<evidence type="ECO:0000313" key="12">
    <source>
        <dbReference type="Proteomes" id="UP001500621"/>
    </source>
</evidence>
<keyword evidence="12" id="KW-1185">Reference proteome</keyword>
<keyword evidence="1 6" id="KW-0597">Phosphoprotein</keyword>